<dbReference type="InterPro" id="IPR050204">
    <property type="entry name" value="AraC_XylS_family_regulators"/>
</dbReference>
<dbReference type="InterPro" id="IPR014710">
    <property type="entry name" value="RmlC-like_jellyroll"/>
</dbReference>
<evidence type="ECO:0000259" key="4">
    <source>
        <dbReference type="PROSITE" id="PS01124"/>
    </source>
</evidence>
<dbReference type="EMBL" id="JAJNDB010000006">
    <property type="protein sequence ID" value="MCD2196765.1"/>
    <property type="molecule type" value="Genomic_DNA"/>
</dbReference>
<dbReference type="InterPro" id="IPR037923">
    <property type="entry name" value="HTH-like"/>
</dbReference>
<evidence type="ECO:0000313" key="5">
    <source>
        <dbReference type="EMBL" id="MCD2196765.1"/>
    </source>
</evidence>
<protein>
    <submittedName>
        <fullName evidence="5">AraC family transcriptional regulator</fullName>
    </submittedName>
</protein>
<dbReference type="SUPFAM" id="SSF51215">
    <property type="entry name" value="Regulatory protein AraC"/>
    <property type="match status" value="1"/>
</dbReference>
<accession>A0ABS8PER8</accession>
<evidence type="ECO:0000256" key="2">
    <source>
        <dbReference type="ARBA" id="ARBA00023125"/>
    </source>
</evidence>
<dbReference type="SMART" id="SM00342">
    <property type="entry name" value="HTH_ARAC"/>
    <property type="match status" value="1"/>
</dbReference>
<dbReference type="InterPro" id="IPR018060">
    <property type="entry name" value="HTH_AraC"/>
</dbReference>
<dbReference type="Pfam" id="PF12833">
    <property type="entry name" value="HTH_18"/>
    <property type="match status" value="1"/>
</dbReference>
<dbReference type="Gene3D" id="2.60.120.10">
    <property type="entry name" value="Jelly Rolls"/>
    <property type="match status" value="1"/>
</dbReference>
<name>A0ABS8PER8_9PSEU</name>
<feature type="domain" description="HTH araC/xylS-type" evidence="4">
    <location>
        <begin position="209"/>
        <end position="307"/>
    </location>
</feature>
<keyword evidence="6" id="KW-1185">Reference proteome</keyword>
<evidence type="ECO:0000256" key="3">
    <source>
        <dbReference type="ARBA" id="ARBA00023163"/>
    </source>
</evidence>
<dbReference type="InterPro" id="IPR009057">
    <property type="entry name" value="Homeodomain-like_sf"/>
</dbReference>
<keyword evidence="1" id="KW-0805">Transcription regulation</keyword>
<dbReference type="PROSITE" id="PS01124">
    <property type="entry name" value="HTH_ARAC_FAMILY_2"/>
    <property type="match status" value="1"/>
</dbReference>
<evidence type="ECO:0000313" key="6">
    <source>
        <dbReference type="Proteomes" id="UP001199469"/>
    </source>
</evidence>
<organism evidence="5 6">
    <name type="scientific">Actinomycetospora endophytica</name>
    <dbReference type="NCBI Taxonomy" id="2291215"/>
    <lineage>
        <taxon>Bacteria</taxon>
        <taxon>Bacillati</taxon>
        <taxon>Actinomycetota</taxon>
        <taxon>Actinomycetes</taxon>
        <taxon>Pseudonocardiales</taxon>
        <taxon>Pseudonocardiaceae</taxon>
        <taxon>Actinomycetospora</taxon>
    </lineage>
</organism>
<dbReference type="Pfam" id="PF02311">
    <property type="entry name" value="AraC_binding"/>
    <property type="match status" value="1"/>
</dbReference>
<comment type="caution">
    <text evidence="5">The sequence shown here is derived from an EMBL/GenBank/DDBJ whole genome shotgun (WGS) entry which is preliminary data.</text>
</comment>
<dbReference type="RefSeq" id="WP_230738641.1">
    <property type="nucleotide sequence ID" value="NZ_JAJNDB010000006.1"/>
</dbReference>
<keyword evidence="3" id="KW-0804">Transcription</keyword>
<evidence type="ECO:0000256" key="1">
    <source>
        <dbReference type="ARBA" id="ARBA00023015"/>
    </source>
</evidence>
<proteinExistence type="predicted"/>
<dbReference type="SUPFAM" id="SSF46689">
    <property type="entry name" value="Homeodomain-like"/>
    <property type="match status" value="1"/>
</dbReference>
<dbReference type="Proteomes" id="UP001199469">
    <property type="component" value="Unassembled WGS sequence"/>
</dbReference>
<reference evidence="5 6" key="1">
    <citation type="submission" date="2021-11" db="EMBL/GenBank/DDBJ databases">
        <title>Draft genome sequence of Actinomycetospora sp. SF1 isolated from the rhizosphere soil.</title>
        <authorList>
            <person name="Duangmal K."/>
            <person name="Chantavorakit T."/>
        </authorList>
    </citation>
    <scope>NUCLEOTIDE SEQUENCE [LARGE SCALE GENOMIC DNA]</scope>
    <source>
        <strain evidence="5 6">TBRC 5722</strain>
    </source>
</reference>
<dbReference type="Gene3D" id="1.10.10.60">
    <property type="entry name" value="Homeodomain-like"/>
    <property type="match status" value="1"/>
</dbReference>
<dbReference type="InterPro" id="IPR003313">
    <property type="entry name" value="AraC-bd"/>
</dbReference>
<keyword evidence="2" id="KW-0238">DNA-binding</keyword>
<dbReference type="PANTHER" id="PTHR46796">
    <property type="entry name" value="HTH-TYPE TRANSCRIPTIONAL ACTIVATOR RHAS-RELATED"/>
    <property type="match status" value="1"/>
</dbReference>
<gene>
    <name evidence="5" type="ORF">LQ327_25675</name>
</gene>
<sequence length="308" mass="33657">MTTGHFSAAGPIVHRDVDGVPLVGYTRSPGAPAVTVARWTSASPPGLGDREHAHDFLVLLYVEHRAGPMTVDGRTWHLDTGDVLVIAPGAVVTPSEGSPAEDRVVWAVFFPPDLVDPDAPSSPAAWRAHPLLYPFTRLRHPSGRRLHVVPEQRAAWLADLTALADELGTRRDGYAEAARAHVTLLLVRLARLDTDVPDDLRRHDEPLLAATFDEIEARFRVPVSTRDVAAVVGVSPGHLTTVLRRGTGRTVGQWLTERRLQEARRLLATSDLTVAAVAGRVGYPDPGYFVRRFRAAHGLTPQEWRRAG</sequence>